<dbReference type="InterPro" id="IPR048844">
    <property type="entry name" value="LpdD_chaperone-like"/>
</dbReference>
<evidence type="ECO:0000259" key="1">
    <source>
        <dbReference type="Pfam" id="PF21758"/>
    </source>
</evidence>
<feature type="domain" description="Prenylated flavin chaperone LpdD-like" evidence="1">
    <location>
        <begin position="11"/>
        <end position="117"/>
    </location>
</feature>
<keyword evidence="3" id="KW-1185">Reference proteome</keyword>
<proteinExistence type="predicted"/>
<reference evidence="2 3" key="1">
    <citation type="journal article" date="2016" name="Sci. Rep.">
        <title>Metabolic traits of an uncultured archaeal lineage -MSBL1- from brine pools of the Red Sea.</title>
        <authorList>
            <person name="Mwirichia R."/>
            <person name="Alam I."/>
            <person name="Rashid M."/>
            <person name="Vinu M."/>
            <person name="Ba-Alawi W."/>
            <person name="Anthony Kamau A."/>
            <person name="Kamanda Ngugi D."/>
            <person name="Goker M."/>
            <person name="Klenk H.P."/>
            <person name="Bajic V."/>
            <person name="Stingl U."/>
        </authorList>
    </citation>
    <scope>NUCLEOTIDE SEQUENCE [LARGE SCALE GENOMIC DNA]</scope>
    <source>
        <strain evidence="2">SCGC-AAA259J03</strain>
    </source>
</reference>
<dbReference type="Pfam" id="PF21758">
    <property type="entry name" value="PAC_bac"/>
    <property type="match status" value="1"/>
</dbReference>
<accession>A0A656YWJ1</accession>
<dbReference type="EMBL" id="LHXT01000022">
    <property type="protein sequence ID" value="KXA98449.1"/>
    <property type="molecule type" value="Genomic_DNA"/>
</dbReference>
<evidence type="ECO:0000313" key="3">
    <source>
        <dbReference type="Proteomes" id="UP000070257"/>
    </source>
</evidence>
<name>A0A656YWJ1_9EURY</name>
<dbReference type="Proteomes" id="UP000070257">
    <property type="component" value="Unassembled WGS sequence"/>
</dbReference>
<comment type="caution">
    <text evidence="2">The sequence shown here is derived from an EMBL/GenBank/DDBJ whole genome shotgun (WGS) entry which is preliminary data.</text>
</comment>
<protein>
    <recommendedName>
        <fullName evidence="1">Prenylated flavin chaperone LpdD-like domain-containing protein</fullName>
    </recommendedName>
</protein>
<organism evidence="2 3">
    <name type="scientific">candidate division MSBL1 archaeon SCGC-AAA259J03</name>
    <dbReference type="NCBI Taxonomy" id="1698269"/>
    <lineage>
        <taxon>Archaea</taxon>
        <taxon>Methanobacteriati</taxon>
        <taxon>Methanobacteriota</taxon>
        <taxon>candidate division MSBL1</taxon>
    </lineage>
</organism>
<sequence length="120" mass="13165">MDNRISFQIGEGRTEVQLEVNVIGEDYLVTITGGKEHIGAVGTGAFHEESGRGYSSVIAFPGHKDDRLAKKSSEEIAKKVKKNVVVVSGFHLENITPSEIDKVMKNTKKAVSRFISFIES</sequence>
<gene>
    <name evidence="2" type="ORF">AKJ39_02060</name>
</gene>
<evidence type="ECO:0000313" key="2">
    <source>
        <dbReference type="EMBL" id="KXA98449.1"/>
    </source>
</evidence>
<dbReference type="AlphaFoldDB" id="A0A656YWJ1"/>